<proteinExistence type="predicted"/>
<dbReference type="Gene3D" id="4.10.240.10">
    <property type="entry name" value="Zn(2)-C6 fungal-type DNA-binding domain"/>
    <property type="match status" value="1"/>
</dbReference>
<dbReference type="InterPro" id="IPR036864">
    <property type="entry name" value="Zn2-C6_fun-type_DNA-bd_sf"/>
</dbReference>
<dbReference type="PANTHER" id="PTHR37534">
    <property type="entry name" value="TRANSCRIPTIONAL ACTIVATOR PROTEIN UGA3"/>
    <property type="match status" value="1"/>
</dbReference>
<dbReference type="SUPFAM" id="SSF57701">
    <property type="entry name" value="Zn2/Cys6 DNA-binding domain"/>
    <property type="match status" value="1"/>
</dbReference>
<dbReference type="PROSITE" id="PS50048">
    <property type="entry name" value="ZN2_CY6_FUNGAL_2"/>
    <property type="match status" value="1"/>
</dbReference>
<dbReference type="PANTHER" id="PTHR37534:SF26">
    <property type="entry name" value="TRANSCRIPTION FACTOR, PUTATIVE-RELATED"/>
    <property type="match status" value="1"/>
</dbReference>
<dbReference type="PROSITE" id="PS00463">
    <property type="entry name" value="ZN2_CY6_FUNGAL_1"/>
    <property type="match status" value="1"/>
</dbReference>
<dbReference type="InterPro" id="IPR021858">
    <property type="entry name" value="Fun_TF"/>
</dbReference>
<gene>
    <name evidence="5" type="ORF">VFPPC_10868</name>
</gene>
<dbReference type="SMART" id="SM00066">
    <property type="entry name" value="GAL4"/>
    <property type="match status" value="1"/>
</dbReference>
<dbReference type="RefSeq" id="XP_022283949.1">
    <property type="nucleotide sequence ID" value="XM_022428731.1"/>
</dbReference>
<dbReference type="GO" id="GO:0005634">
    <property type="term" value="C:nucleus"/>
    <property type="evidence" value="ECO:0007669"/>
    <property type="project" value="UniProtKB-SubCell"/>
</dbReference>
<dbReference type="GO" id="GO:0000981">
    <property type="term" value="F:DNA-binding transcription factor activity, RNA polymerase II-specific"/>
    <property type="evidence" value="ECO:0007669"/>
    <property type="project" value="InterPro"/>
</dbReference>
<evidence type="ECO:0000256" key="1">
    <source>
        <dbReference type="ARBA" id="ARBA00004123"/>
    </source>
</evidence>
<dbReference type="AlphaFoldDB" id="A0A179EZT0"/>
<dbReference type="Pfam" id="PF00172">
    <property type="entry name" value="Zn_clus"/>
    <property type="match status" value="1"/>
</dbReference>
<evidence type="ECO:0000256" key="2">
    <source>
        <dbReference type="ARBA" id="ARBA00023242"/>
    </source>
</evidence>
<feature type="domain" description="Zn(2)-C6 fungal-type" evidence="4">
    <location>
        <begin position="21"/>
        <end position="51"/>
    </location>
</feature>
<dbReference type="OrthoDB" id="5213892at2759"/>
<dbReference type="Pfam" id="PF11951">
    <property type="entry name" value="Fungal_trans_2"/>
    <property type="match status" value="1"/>
</dbReference>
<organism evidence="5 6">
    <name type="scientific">Pochonia chlamydosporia 170</name>
    <dbReference type="NCBI Taxonomy" id="1380566"/>
    <lineage>
        <taxon>Eukaryota</taxon>
        <taxon>Fungi</taxon>
        <taxon>Dikarya</taxon>
        <taxon>Ascomycota</taxon>
        <taxon>Pezizomycotina</taxon>
        <taxon>Sordariomycetes</taxon>
        <taxon>Hypocreomycetidae</taxon>
        <taxon>Hypocreales</taxon>
        <taxon>Clavicipitaceae</taxon>
        <taxon>Pochonia</taxon>
    </lineage>
</organism>
<feature type="region of interest" description="Disordered" evidence="3">
    <location>
        <begin position="221"/>
        <end position="242"/>
    </location>
</feature>
<keyword evidence="2" id="KW-0539">Nucleus</keyword>
<protein>
    <submittedName>
        <fullName evidence="5">C6 transcription factor</fullName>
    </submittedName>
</protein>
<dbReference type="CDD" id="cd00067">
    <property type="entry name" value="GAL4"/>
    <property type="match status" value="1"/>
</dbReference>
<dbReference type="GO" id="GO:0045944">
    <property type="term" value="P:positive regulation of transcription by RNA polymerase II"/>
    <property type="evidence" value="ECO:0007669"/>
    <property type="project" value="TreeGrafter"/>
</dbReference>
<sequence length="659" mass="71523">MPGTGTTTAPAPAAGVRSMNGCWTCRLRRKKCDETRPCCRNCNQLQIECAYGPKPVWMDRGVLERDAAFKIKKQIAARSHRRTKLSSYSSQSAMVLASSDSQLSNDLRQAGDGTRQQNMDLGDISLRAHQHVDSGWCTTDNMATSGLDTTGIDTTVSLGSVVEGSALDFAMWCGEYGPKQDAILSPKLSLQLYSWPTLSPHNDLGDTSSQNTVLESVEAARTAPRHGKSVEPPDTYSTSHNSAMNCSTGSSSMMESDSDWFCRVSPSMLTAEDALLLSYYTEDVLPAQLIDHGGEQYRWMRFLLLTLAPVLQTTLTLAKAYRRYATRDDNTANIECADLLRNAVDAVLCIPSVLATLSIGDQERQAEQVIVASDMSKQILNATSLLWQECLQQVAAFAQGEATTSALHVYTAAAKALVGQLVWFDIVGAVSTGGKLHLTIDYDSLIASNTLPAGGAPGCRKDIVALFYQILCLRHWKLDLEKEKKLNVMELATKGCHILQSLEDITTRINSVALKTTDEAAFVDSINLAFTSTAVIYLRTVISGPIPHLKEIRSETIKLGHLLRDLAKMQQIGWVPLPLCVAACFWPQEKVGELGNLIFSKQRGMSVSAGGGGGVEMRSKACLLAAVEMGRLALRDGGQVDWTLAGQHAASNKRAPLLG</sequence>
<evidence type="ECO:0000256" key="3">
    <source>
        <dbReference type="SAM" id="MobiDB-lite"/>
    </source>
</evidence>
<dbReference type="GO" id="GO:0008270">
    <property type="term" value="F:zinc ion binding"/>
    <property type="evidence" value="ECO:0007669"/>
    <property type="project" value="InterPro"/>
</dbReference>
<dbReference type="STRING" id="1380566.A0A179EZT0"/>
<evidence type="ECO:0000259" key="4">
    <source>
        <dbReference type="PROSITE" id="PS50048"/>
    </source>
</evidence>
<dbReference type="EMBL" id="LSBJ02000002">
    <property type="protein sequence ID" value="OAQ58353.2"/>
    <property type="molecule type" value="Genomic_DNA"/>
</dbReference>
<evidence type="ECO:0000313" key="5">
    <source>
        <dbReference type="EMBL" id="OAQ58353.2"/>
    </source>
</evidence>
<dbReference type="Proteomes" id="UP000078397">
    <property type="component" value="Unassembled WGS sequence"/>
</dbReference>
<dbReference type="GeneID" id="28853162"/>
<name>A0A179EZT0_METCM</name>
<keyword evidence="6" id="KW-1185">Reference proteome</keyword>
<accession>A0A179EZT0</accession>
<dbReference type="InterPro" id="IPR001138">
    <property type="entry name" value="Zn2Cys6_DnaBD"/>
</dbReference>
<evidence type="ECO:0000313" key="6">
    <source>
        <dbReference type="Proteomes" id="UP000078397"/>
    </source>
</evidence>
<dbReference type="KEGG" id="pchm:VFPPC_10868"/>
<dbReference type="GO" id="GO:0000976">
    <property type="term" value="F:transcription cis-regulatory region binding"/>
    <property type="evidence" value="ECO:0007669"/>
    <property type="project" value="TreeGrafter"/>
</dbReference>
<comment type="caution">
    <text evidence="5">The sequence shown here is derived from an EMBL/GenBank/DDBJ whole genome shotgun (WGS) entry which is preliminary data.</text>
</comment>
<comment type="subcellular location">
    <subcellularLocation>
        <location evidence="1">Nucleus</location>
    </subcellularLocation>
</comment>
<reference evidence="5 6" key="1">
    <citation type="journal article" date="2016" name="PLoS Pathog.">
        <title>Biosynthesis of antibiotic leucinostatins in bio-control fungus Purpureocillium lilacinum and their inhibition on phytophthora revealed by genome mining.</title>
        <authorList>
            <person name="Wang G."/>
            <person name="Liu Z."/>
            <person name="Lin R."/>
            <person name="Li E."/>
            <person name="Mao Z."/>
            <person name="Ling J."/>
            <person name="Yang Y."/>
            <person name="Yin W.B."/>
            <person name="Xie B."/>
        </authorList>
    </citation>
    <scope>NUCLEOTIDE SEQUENCE [LARGE SCALE GENOMIC DNA]</scope>
    <source>
        <strain evidence="5">170</strain>
    </source>
</reference>